<dbReference type="PANTHER" id="PTHR35610">
    <property type="entry name" value="3-ISOPROPYLMALATE DEHYDRATASE-RELATED"/>
    <property type="match status" value="1"/>
</dbReference>
<dbReference type="EMBL" id="JOKN01000017">
    <property type="protein sequence ID" value="KEQ56489.1"/>
    <property type="molecule type" value="Genomic_DNA"/>
</dbReference>
<feature type="non-terminal residue" evidence="2">
    <location>
        <position position="103"/>
    </location>
</feature>
<sequence length="103" mass="11644">MPKEFPEAEVFEIKKTELKNPIIFAGFVGAGLVGPVAINHIIEKLKMEEIAVMRSKYLPPSTVFMRGRLRHPFRFYANKEGTICAIICEITLRMEGLYSLVAS</sequence>
<reference evidence="2 3" key="1">
    <citation type="submission" date="2014-06" db="EMBL/GenBank/DDBJ databases">
        <authorList>
            <person name="Ngugi D.K."/>
            <person name="Blom J."/>
            <person name="Alam I."/>
            <person name="Rashid M."/>
            <person name="Ba Alawi W."/>
            <person name="Zhang G."/>
            <person name="Hikmawan T."/>
            <person name="Guan Y."/>
            <person name="Antunes A."/>
            <person name="Siam R."/>
            <person name="ElDorry H."/>
            <person name="Bajic V."/>
            <person name="Stingl U."/>
        </authorList>
    </citation>
    <scope>NUCLEOTIDE SEQUENCE [LARGE SCALE GENOMIC DNA]</scope>
    <source>
        <strain evidence="2">SCGC AAA799-N04</strain>
    </source>
</reference>
<evidence type="ECO:0000256" key="1">
    <source>
        <dbReference type="SAM" id="Phobius"/>
    </source>
</evidence>
<dbReference type="Proteomes" id="UP000028059">
    <property type="component" value="Unassembled WGS sequence"/>
</dbReference>
<gene>
    <name evidence="2" type="ORF">AAA799N04_01074</name>
</gene>
<dbReference type="InterPro" id="IPR019151">
    <property type="entry name" value="Proteasome_assmbl_chaperone_2"/>
</dbReference>
<keyword evidence="1" id="KW-0472">Membrane</keyword>
<protein>
    <submittedName>
        <fullName evidence="2">PAC2 domain containing protein</fullName>
    </submittedName>
</protein>
<feature type="transmembrane region" description="Helical" evidence="1">
    <location>
        <begin position="22"/>
        <end position="42"/>
    </location>
</feature>
<keyword evidence="1" id="KW-1133">Transmembrane helix</keyword>
<dbReference type="SUPFAM" id="SSF159659">
    <property type="entry name" value="Cgl1923-like"/>
    <property type="match status" value="1"/>
</dbReference>
<evidence type="ECO:0000313" key="3">
    <source>
        <dbReference type="Proteomes" id="UP000028059"/>
    </source>
</evidence>
<dbReference type="PANTHER" id="PTHR35610:SF7">
    <property type="entry name" value="3-ISOPROPYLMALATE DEHYDRATASE"/>
    <property type="match status" value="1"/>
</dbReference>
<dbReference type="Gene3D" id="3.40.50.10900">
    <property type="entry name" value="PAC-like subunit"/>
    <property type="match status" value="1"/>
</dbReference>
<name>A0A081RMR6_9ARCH</name>
<proteinExistence type="predicted"/>
<evidence type="ECO:0000313" key="2">
    <source>
        <dbReference type="EMBL" id="KEQ56489.1"/>
    </source>
</evidence>
<accession>A0A081RMR6</accession>
<keyword evidence="3" id="KW-1185">Reference proteome</keyword>
<organism evidence="2 3">
    <name type="scientific">Marine Group I thaumarchaeote SCGC AAA799-N04</name>
    <dbReference type="NCBI Taxonomy" id="1502293"/>
    <lineage>
        <taxon>Archaea</taxon>
        <taxon>Nitrososphaerota</taxon>
        <taxon>Marine Group I</taxon>
    </lineage>
</organism>
<dbReference type="Pfam" id="PF09754">
    <property type="entry name" value="PAC2"/>
    <property type="match status" value="1"/>
</dbReference>
<dbReference type="InterPro" id="IPR038389">
    <property type="entry name" value="PSMG2_sf"/>
</dbReference>
<dbReference type="AlphaFoldDB" id="A0A081RMR6"/>
<comment type="caution">
    <text evidence="2">The sequence shown here is derived from an EMBL/GenBank/DDBJ whole genome shotgun (WGS) entry which is preliminary data.</text>
</comment>
<keyword evidence="1" id="KW-0812">Transmembrane</keyword>